<sequence>MGEGDGDGHTARRIRALPHDGTEGAWKTVLETRLHTDLWIENATIGYADSLEEIGPVEPPC</sequence>
<dbReference type="Proteomes" id="UP001595925">
    <property type="component" value="Unassembled WGS sequence"/>
</dbReference>
<dbReference type="AlphaFoldDB" id="A0ABD5QL22"/>
<keyword evidence="2" id="KW-1185">Reference proteome</keyword>
<protein>
    <submittedName>
        <fullName evidence="1">Uncharacterized protein</fullName>
    </submittedName>
</protein>
<comment type="caution">
    <text evidence="1">The sequence shown here is derived from an EMBL/GenBank/DDBJ whole genome shotgun (WGS) entry which is preliminary data.</text>
</comment>
<evidence type="ECO:0000313" key="2">
    <source>
        <dbReference type="Proteomes" id="UP001595925"/>
    </source>
</evidence>
<reference evidence="1 2" key="1">
    <citation type="journal article" date="2019" name="Int. J. Syst. Evol. Microbiol.">
        <title>The Global Catalogue of Microorganisms (GCM) 10K type strain sequencing project: providing services to taxonomists for standard genome sequencing and annotation.</title>
        <authorList>
            <consortium name="The Broad Institute Genomics Platform"/>
            <consortium name="The Broad Institute Genome Sequencing Center for Infectious Disease"/>
            <person name="Wu L."/>
            <person name="Ma J."/>
        </authorList>
    </citation>
    <scope>NUCLEOTIDE SEQUENCE [LARGE SCALE GENOMIC DNA]</scope>
    <source>
        <strain evidence="1 2">CGMCC 1.15824</strain>
    </source>
</reference>
<dbReference type="RefSeq" id="WP_224828722.1">
    <property type="nucleotide sequence ID" value="NZ_JAIVEF010000009.1"/>
</dbReference>
<accession>A0ABD5QL22</accession>
<organism evidence="1 2">
    <name type="scientific">Saliphagus infecundisoli</name>
    <dbReference type="NCBI Taxonomy" id="1849069"/>
    <lineage>
        <taxon>Archaea</taxon>
        <taxon>Methanobacteriati</taxon>
        <taxon>Methanobacteriota</taxon>
        <taxon>Stenosarchaea group</taxon>
        <taxon>Halobacteria</taxon>
        <taxon>Halobacteriales</taxon>
        <taxon>Natrialbaceae</taxon>
        <taxon>Saliphagus</taxon>
    </lineage>
</organism>
<name>A0ABD5QL22_9EURY</name>
<evidence type="ECO:0000313" key="1">
    <source>
        <dbReference type="EMBL" id="MFC4990423.1"/>
    </source>
</evidence>
<dbReference type="EMBL" id="JBHSJG010000072">
    <property type="protein sequence ID" value="MFC4990423.1"/>
    <property type="molecule type" value="Genomic_DNA"/>
</dbReference>
<gene>
    <name evidence="1" type="ORF">ACFPFO_22250</name>
</gene>
<proteinExistence type="predicted"/>